<keyword evidence="1" id="KW-1133">Transmembrane helix</keyword>
<evidence type="ECO:0008006" key="4">
    <source>
        <dbReference type="Google" id="ProtNLM"/>
    </source>
</evidence>
<comment type="caution">
    <text evidence="2">The sequence shown here is derived from an EMBL/GenBank/DDBJ whole genome shotgun (WGS) entry which is preliminary data.</text>
</comment>
<keyword evidence="1" id="KW-0812">Transmembrane</keyword>
<keyword evidence="3" id="KW-1185">Reference proteome</keyword>
<evidence type="ECO:0000313" key="3">
    <source>
        <dbReference type="Proteomes" id="UP000806528"/>
    </source>
</evidence>
<evidence type="ECO:0000256" key="1">
    <source>
        <dbReference type="SAM" id="Phobius"/>
    </source>
</evidence>
<reference evidence="2 3" key="1">
    <citation type="submission" date="2020-09" db="EMBL/GenBank/DDBJ databases">
        <title>Diversity and distribution of actinomycetes associated with coral in the coast of Hainan.</title>
        <authorList>
            <person name="Li F."/>
        </authorList>
    </citation>
    <scope>NUCLEOTIDE SEQUENCE [LARGE SCALE GENOMIC DNA]</scope>
    <source>
        <strain evidence="2 3">HNM0947</strain>
    </source>
</reference>
<feature type="transmembrane region" description="Helical" evidence="1">
    <location>
        <begin position="95"/>
        <end position="115"/>
    </location>
</feature>
<sequence length="117" mass="12712">MDDHSSTQRRDELAAALRAGRELGPEYDEALAASVVENVDATIDEKVRRQVEAQLRKDRPKVGVPSNTVRLVLSLVTLGLSLPITAIVVTLGPPGVLPLVWLGMIAFYIVSVLGLRR</sequence>
<organism evidence="2 3">
    <name type="scientific">Nocardiopsis coralli</name>
    <dbReference type="NCBI Taxonomy" id="2772213"/>
    <lineage>
        <taxon>Bacteria</taxon>
        <taxon>Bacillati</taxon>
        <taxon>Actinomycetota</taxon>
        <taxon>Actinomycetes</taxon>
        <taxon>Streptosporangiales</taxon>
        <taxon>Nocardiopsidaceae</taxon>
        <taxon>Nocardiopsis</taxon>
    </lineage>
</organism>
<gene>
    <name evidence="2" type="ORF">IDM40_17820</name>
</gene>
<feature type="transmembrane region" description="Helical" evidence="1">
    <location>
        <begin position="69"/>
        <end position="89"/>
    </location>
</feature>
<dbReference type="Proteomes" id="UP000806528">
    <property type="component" value="Unassembled WGS sequence"/>
</dbReference>
<proteinExistence type="predicted"/>
<dbReference type="EMBL" id="JADBGI010000015">
    <property type="protein sequence ID" value="MBE3000547.1"/>
    <property type="molecule type" value="Genomic_DNA"/>
</dbReference>
<protein>
    <recommendedName>
        <fullName evidence="4">Integral membrane protein</fullName>
    </recommendedName>
</protein>
<evidence type="ECO:0000313" key="2">
    <source>
        <dbReference type="EMBL" id="MBE3000547.1"/>
    </source>
</evidence>
<accession>A0ABR9P9N9</accession>
<name>A0ABR9P9N9_9ACTN</name>
<keyword evidence="1" id="KW-0472">Membrane</keyword>